<keyword evidence="5 6" id="KW-0472">Membrane</keyword>
<evidence type="ECO:0008006" key="9">
    <source>
        <dbReference type="Google" id="ProtNLM"/>
    </source>
</evidence>
<accession>A0ABQ8GXM2</accession>
<dbReference type="PANTHER" id="PTHR12050:SF1">
    <property type="entry name" value="VACUOLAR PROTEIN SORTING-ASSOCIATED PROTEIN 55 HOMOLOG"/>
    <property type="match status" value="1"/>
</dbReference>
<evidence type="ECO:0000256" key="1">
    <source>
        <dbReference type="ARBA" id="ARBA00004141"/>
    </source>
</evidence>
<protein>
    <recommendedName>
        <fullName evidence="9">Vacuolar protein sorting-associated protein 55 homolog</fullName>
    </recommendedName>
</protein>
<comment type="caution">
    <text evidence="7">The sequence shown here is derived from an EMBL/GenBank/DDBJ whole genome shotgun (WGS) entry which is preliminary data.</text>
</comment>
<evidence type="ECO:0000256" key="5">
    <source>
        <dbReference type="ARBA" id="ARBA00023136"/>
    </source>
</evidence>
<evidence type="ECO:0000256" key="3">
    <source>
        <dbReference type="ARBA" id="ARBA00022692"/>
    </source>
</evidence>
<keyword evidence="8" id="KW-1185">Reference proteome</keyword>
<comment type="similarity">
    <text evidence="2">Belongs to the OB-RGRP/VPS55 family.</text>
</comment>
<organism evidence="7 8">
    <name type="scientific">Xanthoceras sorbifolium</name>
    <dbReference type="NCBI Taxonomy" id="99658"/>
    <lineage>
        <taxon>Eukaryota</taxon>
        <taxon>Viridiplantae</taxon>
        <taxon>Streptophyta</taxon>
        <taxon>Embryophyta</taxon>
        <taxon>Tracheophyta</taxon>
        <taxon>Spermatophyta</taxon>
        <taxon>Magnoliopsida</taxon>
        <taxon>eudicotyledons</taxon>
        <taxon>Gunneridae</taxon>
        <taxon>Pentapetalae</taxon>
        <taxon>rosids</taxon>
        <taxon>malvids</taxon>
        <taxon>Sapindales</taxon>
        <taxon>Sapindaceae</taxon>
        <taxon>Xanthoceroideae</taxon>
        <taxon>Xanthoceras</taxon>
    </lineage>
</organism>
<reference evidence="7 8" key="1">
    <citation type="submission" date="2021-02" db="EMBL/GenBank/DDBJ databases">
        <title>Plant Genome Project.</title>
        <authorList>
            <person name="Zhang R.-G."/>
        </authorList>
    </citation>
    <scope>NUCLEOTIDE SEQUENCE [LARGE SCALE GENOMIC DNA]</scope>
    <source>
        <tissue evidence="7">Leaves</tissue>
    </source>
</reference>
<feature type="transmembrane region" description="Helical" evidence="6">
    <location>
        <begin position="107"/>
        <end position="130"/>
    </location>
</feature>
<feature type="transmembrane region" description="Helical" evidence="6">
    <location>
        <begin position="84"/>
        <end position="101"/>
    </location>
</feature>
<evidence type="ECO:0000256" key="2">
    <source>
        <dbReference type="ARBA" id="ARBA00005645"/>
    </source>
</evidence>
<keyword evidence="4 6" id="KW-1133">Transmembrane helix</keyword>
<proteinExistence type="inferred from homology"/>
<evidence type="ECO:0000313" key="8">
    <source>
        <dbReference type="Proteomes" id="UP000827721"/>
    </source>
</evidence>
<keyword evidence="3 6" id="KW-0812">Transmembrane</keyword>
<sequence length="141" mass="15801">MFLCKDKEYLDFLLKQTWDKCLQKSSILHYLLKCMLTNRYIATFFVAVIMYVLLPLPVLFLAGSDSSSSFSESNNRQVPFPLRAVFKGASAVGSIAIPVILKHAGVIGWGALLMELSSFFIFVLAIMCYIGTSEDDYYSSV</sequence>
<evidence type="ECO:0000256" key="6">
    <source>
        <dbReference type="SAM" id="Phobius"/>
    </source>
</evidence>
<feature type="transmembrane region" description="Helical" evidence="6">
    <location>
        <begin position="40"/>
        <end position="63"/>
    </location>
</feature>
<name>A0ABQ8GXM2_9ROSI</name>
<dbReference type="Pfam" id="PF04133">
    <property type="entry name" value="Vps55"/>
    <property type="match status" value="1"/>
</dbReference>
<dbReference type="PANTHER" id="PTHR12050">
    <property type="entry name" value="LEPTIN RECEPTOR-RELATED"/>
    <property type="match status" value="1"/>
</dbReference>
<dbReference type="InterPro" id="IPR007262">
    <property type="entry name" value="Vps55/LEPROT"/>
</dbReference>
<dbReference type="Proteomes" id="UP000827721">
    <property type="component" value="Unassembled WGS sequence"/>
</dbReference>
<evidence type="ECO:0000256" key="4">
    <source>
        <dbReference type="ARBA" id="ARBA00022989"/>
    </source>
</evidence>
<dbReference type="EMBL" id="JAFEMO010000469">
    <property type="protein sequence ID" value="KAH7513614.1"/>
    <property type="molecule type" value="Genomic_DNA"/>
</dbReference>
<evidence type="ECO:0000313" key="7">
    <source>
        <dbReference type="EMBL" id="KAH7513614.1"/>
    </source>
</evidence>
<comment type="subcellular location">
    <subcellularLocation>
        <location evidence="1">Membrane</location>
        <topology evidence="1">Multi-pass membrane protein</topology>
    </subcellularLocation>
</comment>
<gene>
    <name evidence="7" type="ORF">JRO89_XSUnG0169000</name>
</gene>